<dbReference type="InterPro" id="IPR025591">
    <property type="entry name" value="RloB"/>
</dbReference>
<keyword evidence="2" id="KW-1185">Reference proteome</keyword>
<dbReference type="RefSeq" id="WP_377569082.1">
    <property type="nucleotide sequence ID" value="NZ_JBHTMP010000010.1"/>
</dbReference>
<sequence length="217" mass="24886">MMGRERRQHPKPLKRRVAFREPRKTLTVFCEGQRTEPEYLEALKRDPEVRDVAAVDIRVETRNKGSLPLALVRMAIDARERALREEGEVDEFWCVFDVEWPKNHPGLQEALTLARENDIKLAVSNPCFELWLALHFKDHRSFLNNDQARRLRRSHDGQLDKGLAGSVYMARKQEAAQRASALEKLHARNGMDFPNDNPSSGMHLLIATVTAQPRTAG</sequence>
<organism evidence="1 2">
    <name type="scientific">Micromonospora sonneratiae</name>
    <dbReference type="NCBI Taxonomy" id="1184706"/>
    <lineage>
        <taxon>Bacteria</taxon>
        <taxon>Bacillati</taxon>
        <taxon>Actinomycetota</taxon>
        <taxon>Actinomycetes</taxon>
        <taxon>Micromonosporales</taxon>
        <taxon>Micromonosporaceae</taxon>
        <taxon>Micromonospora</taxon>
    </lineage>
</organism>
<evidence type="ECO:0000313" key="2">
    <source>
        <dbReference type="Proteomes" id="UP001597260"/>
    </source>
</evidence>
<proteinExistence type="predicted"/>
<protein>
    <submittedName>
        <fullName evidence="1">RloB family protein</fullName>
    </submittedName>
</protein>
<dbReference type="EMBL" id="JBHTMP010000010">
    <property type="protein sequence ID" value="MFD1321179.1"/>
    <property type="molecule type" value="Genomic_DNA"/>
</dbReference>
<comment type="caution">
    <text evidence="1">The sequence shown here is derived from an EMBL/GenBank/DDBJ whole genome shotgun (WGS) entry which is preliminary data.</text>
</comment>
<dbReference type="Proteomes" id="UP001597260">
    <property type="component" value="Unassembled WGS sequence"/>
</dbReference>
<dbReference type="Pfam" id="PF13707">
    <property type="entry name" value="RloB"/>
    <property type="match status" value="1"/>
</dbReference>
<name>A0ABW3YD19_9ACTN</name>
<evidence type="ECO:0000313" key="1">
    <source>
        <dbReference type="EMBL" id="MFD1321179.1"/>
    </source>
</evidence>
<gene>
    <name evidence="1" type="ORF">ACFQ4H_08765</name>
</gene>
<reference evidence="2" key="1">
    <citation type="journal article" date="2019" name="Int. J. Syst. Evol. Microbiol.">
        <title>The Global Catalogue of Microorganisms (GCM) 10K type strain sequencing project: providing services to taxonomists for standard genome sequencing and annotation.</title>
        <authorList>
            <consortium name="The Broad Institute Genomics Platform"/>
            <consortium name="The Broad Institute Genome Sequencing Center for Infectious Disease"/>
            <person name="Wu L."/>
            <person name="Ma J."/>
        </authorList>
    </citation>
    <scope>NUCLEOTIDE SEQUENCE [LARGE SCALE GENOMIC DNA]</scope>
    <source>
        <strain evidence="2">JCM 31037</strain>
    </source>
</reference>
<accession>A0ABW3YD19</accession>